<dbReference type="InterPro" id="IPR005828">
    <property type="entry name" value="MFS_sugar_transport-like"/>
</dbReference>
<keyword evidence="3" id="KW-0813">Transport</keyword>
<dbReference type="PANTHER" id="PTHR43528:SF1">
    <property type="entry name" value="ALPHA-KETOGLUTARATE PERMEASE"/>
    <property type="match status" value="1"/>
</dbReference>
<comment type="subcellular location">
    <subcellularLocation>
        <location evidence="1">Cell inner membrane</location>
        <topology evidence="1">Multi-pass membrane protein</topology>
    </subcellularLocation>
</comment>
<evidence type="ECO:0000256" key="11">
    <source>
        <dbReference type="ARBA" id="ARBA00069296"/>
    </source>
</evidence>
<keyword evidence="5" id="KW-0997">Cell inner membrane</keyword>
<dbReference type="GO" id="GO:0005886">
    <property type="term" value="C:plasma membrane"/>
    <property type="evidence" value="ECO:0007669"/>
    <property type="project" value="UniProtKB-SubCell"/>
</dbReference>
<keyword evidence="7" id="KW-0769">Symport</keyword>
<feature type="transmembrane region" description="Helical" evidence="12">
    <location>
        <begin position="365"/>
        <end position="382"/>
    </location>
</feature>
<evidence type="ECO:0000313" key="14">
    <source>
        <dbReference type="EMBL" id="KEG19203.1"/>
    </source>
</evidence>
<dbReference type="InterPro" id="IPR005829">
    <property type="entry name" value="Sugar_transporter_CS"/>
</dbReference>
<feature type="transmembrane region" description="Helical" evidence="12">
    <location>
        <begin position="241"/>
        <end position="260"/>
    </location>
</feature>
<feature type="transmembrane region" description="Helical" evidence="12">
    <location>
        <begin position="402"/>
        <end position="420"/>
    </location>
</feature>
<keyword evidence="4" id="KW-1003">Cell membrane</keyword>
<dbReference type="PATRIC" id="fig|1293911.3.peg.1013"/>
<evidence type="ECO:0000256" key="12">
    <source>
        <dbReference type="SAM" id="Phobius"/>
    </source>
</evidence>
<evidence type="ECO:0000256" key="1">
    <source>
        <dbReference type="ARBA" id="ARBA00004429"/>
    </source>
</evidence>
<feature type="transmembrane region" description="Helical" evidence="12">
    <location>
        <begin position="91"/>
        <end position="109"/>
    </location>
</feature>
<accession>A0A072QZZ5</accession>
<proteinExistence type="inferred from homology"/>
<evidence type="ECO:0000256" key="6">
    <source>
        <dbReference type="ARBA" id="ARBA00022692"/>
    </source>
</evidence>
<dbReference type="HOGENOM" id="CLU_001265_39_0_5"/>
<feature type="transmembrane region" description="Helical" evidence="12">
    <location>
        <begin position="160"/>
        <end position="184"/>
    </location>
</feature>
<feature type="transmembrane region" description="Helical" evidence="12">
    <location>
        <begin position="334"/>
        <end position="353"/>
    </location>
</feature>
<dbReference type="InterPro" id="IPR051084">
    <property type="entry name" value="H+-coupled_symporters"/>
</dbReference>
<dbReference type="Gene3D" id="1.20.1250.20">
    <property type="entry name" value="MFS general substrate transporter like domains"/>
    <property type="match status" value="2"/>
</dbReference>
<feature type="transmembrane region" description="Helical" evidence="12">
    <location>
        <begin position="309"/>
        <end position="328"/>
    </location>
</feature>
<keyword evidence="8 12" id="KW-1133">Transmembrane helix</keyword>
<feature type="transmembrane region" description="Helical" evidence="12">
    <location>
        <begin position="190"/>
        <end position="210"/>
    </location>
</feature>
<evidence type="ECO:0000256" key="4">
    <source>
        <dbReference type="ARBA" id="ARBA00022475"/>
    </source>
</evidence>
<gene>
    <name evidence="14" type="ORF">H710_00982</name>
</gene>
<dbReference type="InterPro" id="IPR020846">
    <property type="entry name" value="MFS_dom"/>
</dbReference>
<evidence type="ECO:0000313" key="15">
    <source>
        <dbReference type="Proteomes" id="UP000031740"/>
    </source>
</evidence>
<evidence type="ECO:0000256" key="3">
    <source>
        <dbReference type="ARBA" id="ARBA00022448"/>
    </source>
</evidence>
<dbReference type="PROSITE" id="PS50850">
    <property type="entry name" value="MFS"/>
    <property type="match status" value="1"/>
</dbReference>
<sequence>MGNEKILAPNDSKKRVLSIVSSASGNLVEWYDFYVYSFTSIYFASQFFPSDGDVIAQLLKAAGVFFVGFLMRPIGGWLFGSIADRYGRKHSMLISVIMMCSGSFLIAILPTYETIGVTAAVLLLLLRMLQGLSVGGEYGTTATYMSEIAIKNHRGFFSSFQYTTLIGGQLLASLVIFILALYLTEDQLRAWGWRIPFAIGGLAAIVAIYLRRSLHETTTKESRSKEQAGSLRGILRNHRKAFFLVIGFTAGGSLTFYTYTTYMQKYLITTTGLDKHTATTLMTAALFVFMLIQPAFGALADKIGTRTSLLIWSGLSIIFTIPGLQIIGSTDNTWVVLITIIGMLCIISFYTSVSGIVKAEMFPSSVRAMGVGFSYAIANAIFGGSAESVALGLKNMGYESVFYFYVTGIMIIAFIAVFLMPDARKEGYLQGDDIH</sequence>
<dbReference type="EMBL" id="ASIV01000006">
    <property type="protein sequence ID" value="KEG19203.1"/>
    <property type="molecule type" value="Genomic_DNA"/>
</dbReference>
<evidence type="ECO:0000256" key="9">
    <source>
        <dbReference type="ARBA" id="ARBA00023136"/>
    </source>
</evidence>
<feature type="transmembrane region" description="Helical" evidence="12">
    <location>
        <begin position="58"/>
        <end position="79"/>
    </location>
</feature>
<evidence type="ECO:0000256" key="2">
    <source>
        <dbReference type="ARBA" id="ARBA00008240"/>
    </source>
</evidence>
<evidence type="ECO:0000256" key="10">
    <source>
        <dbReference type="ARBA" id="ARBA00058957"/>
    </source>
</evidence>
<dbReference type="CDD" id="cd17367">
    <property type="entry name" value="MFS_KgtP"/>
    <property type="match status" value="1"/>
</dbReference>
<dbReference type="NCBIfam" id="NF007710">
    <property type="entry name" value="PRK10406.1"/>
    <property type="match status" value="1"/>
</dbReference>
<evidence type="ECO:0000259" key="13">
    <source>
        <dbReference type="PROSITE" id="PS50850"/>
    </source>
</evidence>
<reference evidence="14 15" key="1">
    <citation type="submission" date="2013-04" db="EMBL/GenBank/DDBJ databases">
        <title>The Genome Sequence of Bartonella bacilliformis Ver097.</title>
        <authorList>
            <consortium name="The Broad Institute Genomics Platform"/>
            <consortium name="The Broad Institute Genome Sequencing Center for Infectious Disease"/>
            <person name="Feldgarden M."/>
            <person name="Kirby J."/>
            <person name="Birtles R."/>
            <person name="Dasch G."/>
            <person name="Hendrix L."/>
            <person name="Koehler J."/>
            <person name="Walker B."/>
            <person name="Young S.K."/>
            <person name="Zeng Q."/>
            <person name="Gargeya S."/>
            <person name="Fitzgerald M."/>
            <person name="Haas B."/>
            <person name="Abouelleil A."/>
            <person name="Allen A.W."/>
            <person name="Alvarado L."/>
            <person name="Arachchi H.M."/>
            <person name="Berlin A.M."/>
            <person name="Chapman S.B."/>
            <person name="Gainer-Dewar J."/>
            <person name="Goldberg J."/>
            <person name="Griggs A."/>
            <person name="Gujja S."/>
            <person name="Hansen M."/>
            <person name="Howarth C."/>
            <person name="Imamovic A."/>
            <person name="Ireland A."/>
            <person name="Larimer J."/>
            <person name="McCowan C."/>
            <person name="Murphy C."/>
            <person name="Pearson M."/>
            <person name="Poon T.W."/>
            <person name="Priest M."/>
            <person name="Roberts A."/>
            <person name="Saif S."/>
            <person name="Shea T."/>
            <person name="Sisk P."/>
            <person name="Sykes S."/>
            <person name="Wortman J."/>
            <person name="Nusbaum C."/>
            <person name="Birren B."/>
        </authorList>
    </citation>
    <scope>NUCLEOTIDE SEQUENCE [LARGE SCALE GENOMIC DNA]</scope>
    <source>
        <strain evidence="14 15">Ver097</strain>
    </source>
</reference>
<comment type="caution">
    <text evidence="14">The sequence shown here is derived from an EMBL/GenBank/DDBJ whole genome shotgun (WGS) entry which is preliminary data.</text>
</comment>
<evidence type="ECO:0000256" key="7">
    <source>
        <dbReference type="ARBA" id="ARBA00022847"/>
    </source>
</evidence>
<protein>
    <recommendedName>
        <fullName evidence="11">Alpha-ketoglutarate permease</fullName>
    </recommendedName>
</protein>
<dbReference type="GO" id="GO:0015293">
    <property type="term" value="F:symporter activity"/>
    <property type="evidence" value="ECO:0007669"/>
    <property type="project" value="UniProtKB-KW"/>
</dbReference>
<comment type="function">
    <text evidence="10">Uptake of alpha-ketoglutarate across the boundary membrane with the concomitant import of a cation (symport system).</text>
</comment>
<organism evidence="14 15">
    <name type="scientific">Bartonella bacilliformis Ver097</name>
    <dbReference type="NCBI Taxonomy" id="1293911"/>
    <lineage>
        <taxon>Bacteria</taxon>
        <taxon>Pseudomonadati</taxon>
        <taxon>Pseudomonadota</taxon>
        <taxon>Alphaproteobacteria</taxon>
        <taxon>Hyphomicrobiales</taxon>
        <taxon>Bartonellaceae</taxon>
        <taxon>Bartonella</taxon>
    </lineage>
</organism>
<name>A0A072QZZ5_BARBA</name>
<dbReference type="RefSeq" id="WP_041849702.1">
    <property type="nucleotide sequence ID" value="NZ_KL503805.1"/>
</dbReference>
<feature type="transmembrane region" description="Helical" evidence="12">
    <location>
        <begin position="280"/>
        <end position="300"/>
    </location>
</feature>
<dbReference type="AlphaFoldDB" id="A0A072QZZ5"/>
<dbReference type="InterPro" id="IPR036259">
    <property type="entry name" value="MFS_trans_sf"/>
</dbReference>
<dbReference type="SUPFAM" id="SSF103473">
    <property type="entry name" value="MFS general substrate transporter"/>
    <property type="match status" value="1"/>
</dbReference>
<dbReference type="PROSITE" id="PS00217">
    <property type="entry name" value="SUGAR_TRANSPORT_2"/>
    <property type="match status" value="1"/>
</dbReference>
<dbReference type="PANTHER" id="PTHR43528">
    <property type="entry name" value="ALPHA-KETOGLUTARATE PERMEASE"/>
    <property type="match status" value="1"/>
</dbReference>
<feature type="domain" description="Major facilitator superfamily (MFS) profile" evidence="13">
    <location>
        <begin position="18"/>
        <end position="424"/>
    </location>
</feature>
<keyword evidence="6 12" id="KW-0812">Transmembrane</keyword>
<comment type="similarity">
    <text evidence="2">Belongs to the major facilitator superfamily. Metabolite:H+ Symporter (MHS) family (TC 2.A.1.6) family.</text>
</comment>
<keyword evidence="9 12" id="KW-0472">Membrane</keyword>
<dbReference type="Pfam" id="PF00083">
    <property type="entry name" value="Sugar_tr"/>
    <property type="match status" value="2"/>
</dbReference>
<dbReference type="FunFam" id="1.20.1250.20:FF:000095">
    <property type="entry name" value="Alpha-ketoglutarate permease"/>
    <property type="match status" value="1"/>
</dbReference>
<dbReference type="STRING" id="1293911.H710_00982"/>
<evidence type="ECO:0000256" key="5">
    <source>
        <dbReference type="ARBA" id="ARBA00022519"/>
    </source>
</evidence>
<dbReference type="Proteomes" id="UP000031740">
    <property type="component" value="Unassembled WGS sequence"/>
</dbReference>
<evidence type="ECO:0000256" key="8">
    <source>
        <dbReference type="ARBA" id="ARBA00022989"/>
    </source>
</evidence>
<feature type="transmembrane region" description="Helical" evidence="12">
    <location>
        <begin position="115"/>
        <end position="139"/>
    </location>
</feature>